<name>A0A8J2YF64_9BACL</name>
<protein>
    <recommendedName>
        <fullName evidence="3">Citrate synthase</fullName>
    </recommendedName>
</protein>
<dbReference type="InterPro" id="IPR036969">
    <property type="entry name" value="Citrate_synthase_sf"/>
</dbReference>
<dbReference type="InterPro" id="IPR016142">
    <property type="entry name" value="Citrate_synth-like_lrg_a-sub"/>
</dbReference>
<organism evidence="1 2">
    <name type="scientific">Marinithermofilum abyssi</name>
    <dbReference type="NCBI Taxonomy" id="1571185"/>
    <lineage>
        <taxon>Bacteria</taxon>
        <taxon>Bacillati</taxon>
        <taxon>Bacillota</taxon>
        <taxon>Bacilli</taxon>
        <taxon>Bacillales</taxon>
        <taxon>Thermoactinomycetaceae</taxon>
        <taxon>Marinithermofilum</taxon>
    </lineage>
</organism>
<accession>A0A8J2YF64</accession>
<dbReference type="GO" id="GO:0046912">
    <property type="term" value="F:acyltransferase activity, acyl groups converted into alkyl on transfer"/>
    <property type="evidence" value="ECO:0007669"/>
    <property type="project" value="InterPro"/>
</dbReference>
<evidence type="ECO:0008006" key="3">
    <source>
        <dbReference type="Google" id="ProtNLM"/>
    </source>
</evidence>
<reference evidence="1" key="2">
    <citation type="submission" date="2020-09" db="EMBL/GenBank/DDBJ databases">
        <authorList>
            <person name="Sun Q."/>
            <person name="Zhou Y."/>
        </authorList>
    </citation>
    <scope>NUCLEOTIDE SEQUENCE</scope>
    <source>
        <strain evidence="1">CGMCC 1.15179</strain>
    </source>
</reference>
<reference evidence="1" key="1">
    <citation type="journal article" date="2014" name="Int. J. Syst. Evol. Microbiol.">
        <title>Complete genome sequence of Corynebacterium casei LMG S-19264T (=DSM 44701T), isolated from a smear-ripened cheese.</title>
        <authorList>
            <consortium name="US DOE Joint Genome Institute (JGI-PGF)"/>
            <person name="Walter F."/>
            <person name="Albersmeier A."/>
            <person name="Kalinowski J."/>
            <person name="Ruckert C."/>
        </authorList>
    </citation>
    <scope>NUCLEOTIDE SEQUENCE</scope>
    <source>
        <strain evidence="1">CGMCC 1.15179</strain>
    </source>
</reference>
<dbReference type="SUPFAM" id="SSF48256">
    <property type="entry name" value="Citrate synthase"/>
    <property type="match status" value="1"/>
</dbReference>
<gene>
    <name evidence="1" type="ORF">GCM10011571_33280</name>
</gene>
<evidence type="ECO:0000313" key="1">
    <source>
        <dbReference type="EMBL" id="GGE28546.1"/>
    </source>
</evidence>
<proteinExistence type="predicted"/>
<sequence>MEGRSALDAYADGQAWWMTSNSRISKNQIDIRGYPIEDLIGNLTYSQMLYLLLCGERISERKAHLLESVLVVGADHGPRARMAATCGISFNSCVFTGINLLGDIHG</sequence>
<keyword evidence="2" id="KW-1185">Reference proteome</keyword>
<dbReference type="Proteomes" id="UP000625210">
    <property type="component" value="Unassembled WGS sequence"/>
</dbReference>
<comment type="caution">
    <text evidence="1">The sequence shown here is derived from an EMBL/GenBank/DDBJ whole genome shotgun (WGS) entry which is preliminary data.</text>
</comment>
<evidence type="ECO:0000313" key="2">
    <source>
        <dbReference type="Proteomes" id="UP000625210"/>
    </source>
</evidence>
<dbReference type="EMBL" id="BMHQ01000017">
    <property type="protein sequence ID" value="GGE28546.1"/>
    <property type="molecule type" value="Genomic_DNA"/>
</dbReference>
<dbReference type="AlphaFoldDB" id="A0A8J2YF64"/>
<dbReference type="Gene3D" id="1.10.580.10">
    <property type="entry name" value="Citrate Synthase, domain 1"/>
    <property type="match status" value="1"/>
</dbReference>